<comment type="similarity">
    <text evidence="4 14">Belongs to the cytochrome P450 family.</text>
</comment>
<evidence type="ECO:0000256" key="1">
    <source>
        <dbReference type="ARBA" id="ARBA00001971"/>
    </source>
</evidence>
<evidence type="ECO:0000256" key="13">
    <source>
        <dbReference type="PIRSR" id="PIRSR602401-1"/>
    </source>
</evidence>
<evidence type="ECO:0000256" key="6">
    <source>
        <dbReference type="ARBA" id="ARBA00022723"/>
    </source>
</evidence>
<dbReference type="GO" id="GO:0020037">
    <property type="term" value="F:heme binding"/>
    <property type="evidence" value="ECO:0007669"/>
    <property type="project" value="InterPro"/>
</dbReference>
<dbReference type="PRINTS" id="PR00385">
    <property type="entry name" value="P450"/>
</dbReference>
<keyword evidence="15" id="KW-0812">Transmembrane</keyword>
<evidence type="ECO:0000256" key="2">
    <source>
        <dbReference type="ARBA" id="ARBA00004174"/>
    </source>
</evidence>
<evidence type="ECO:0000256" key="7">
    <source>
        <dbReference type="ARBA" id="ARBA00022824"/>
    </source>
</evidence>
<keyword evidence="10 13" id="KW-0408">Iron</keyword>
<evidence type="ECO:0000256" key="15">
    <source>
        <dbReference type="SAM" id="Phobius"/>
    </source>
</evidence>
<evidence type="ECO:0000256" key="8">
    <source>
        <dbReference type="ARBA" id="ARBA00022848"/>
    </source>
</evidence>
<keyword evidence="15" id="KW-1133">Transmembrane helix</keyword>
<protein>
    <submittedName>
        <fullName evidence="16">Cytochrome P450 mono-oxygenase</fullName>
    </submittedName>
</protein>
<evidence type="ECO:0000256" key="5">
    <source>
        <dbReference type="ARBA" id="ARBA00022617"/>
    </source>
</evidence>
<feature type="transmembrane region" description="Helical" evidence="15">
    <location>
        <begin position="12"/>
        <end position="30"/>
    </location>
</feature>
<sequence length="511" mass="59597">MEILVTCSAFTILAITLIAIILAKLITVIYRKQTYWKSRQVPYIRSVPILGVMWKFFFRRITILELSDEMYNSYPNARYVGFISAIFPAVLIRDPDLIRDVAVKYFDHFTDRYNFVNEEIEPMFGKSLSLLRGERWKEMRNILSPSFTASKMRFMFQLVSKCSQDFVDYLVEHPEYSSFIEAKDAFARYTNDVIFTVAFGINVNSLKDRENEYFVRGKTIFDDIFGSIFKVLIINTCPAFAKMIGMKIVSPATTSLFRRTISDALKTRREQGIVRPDMLHLLMQAKDKDSETELTVDDIVSQAFTFFLAGFDSSSTMMCFMVYELALNPDIQEKLRNEVDQYFDETNGEINYETLSKMEYMDMVVSETNRKHTFSVFIDRVCTQEFELPPAEPGYNSVTIKPGDCVWFPDYALHHDPKYFPDPEKFDPERFNEENKGNILPYTYLPFGVGPRQCIGNRFALMEIKILMVHLLRKFVIKPNEKTSVPLVFKKANFALVPVDGWWFSLEKRKF</sequence>
<dbReference type="GO" id="GO:0005789">
    <property type="term" value="C:endoplasmic reticulum membrane"/>
    <property type="evidence" value="ECO:0007669"/>
    <property type="project" value="UniProtKB-SubCell"/>
</dbReference>
<keyword evidence="8" id="KW-0492">Microsome</keyword>
<proteinExistence type="evidence at transcript level"/>
<reference evidence="16" key="1">
    <citation type="journal article" date="2019" name="PLoS Genet.">
        <title>Genomic insights into neonicotinoid sensitivity in the solitary bee Osmia bicornis.</title>
        <authorList>
            <person name="Beadle K."/>
            <person name="Singh K.S."/>
            <person name="Troczka B.J."/>
            <person name="Randall E."/>
            <person name="Zaworra M."/>
            <person name="Zimmer C.T."/>
            <person name="Hayward A."/>
            <person name="Reid R."/>
            <person name="Kor L."/>
            <person name="Kohler M."/>
            <person name="Buer B."/>
            <person name="Nelson D.R."/>
            <person name="Williamson M.S."/>
            <person name="Davies T.G."/>
            <person name="Field L.M."/>
            <person name="Nauen R."/>
            <person name="Bass C."/>
        </authorList>
    </citation>
    <scope>NUCLEOTIDE SEQUENCE</scope>
</reference>
<keyword evidence="9 14" id="KW-0560">Oxidoreductase</keyword>
<keyword evidence="7" id="KW-0256">Endoplasmic reticulum</keyword>
<organism evidence="16">
    <name type="scientific">Osmia rufa</name>
    <name type="common">Red mason bee</name>
    <dbReference type="NCBI Taxonomy" id="1437190"/>
    <lineage>
        <taxon>Eukaryota</taxon>
        <taxon>Metazoa</taxon>
        <taxon>Ecdysozoa</taxon>
        <taxon>Arthropoda</taxon>
        <taxon>Hexapoda</taxon>
        <taxon>Insecta</taxon>
        <taxon>Pterygota</taxon>
        <taxon>Neoptera</taxon>
        <taxon>Endopterygota</taxon>
        <taxon>Hymenoptera</taxon>
        <taxon>Apocrita</taxon>
        <taxon>Aculeata</taxon>
        <taxon>Apoidea</taxon>
        <taxon>Anthophila</taxon>
        <taxon>Megachilidae</taxon>
        <taxon>Megachilinae</taxon>
        <taxon>Osmia</taxon>
    </lineage>
</organism>
<dbReference type="GO" id="GO:0005506">
    <property type="term" value="F:iron ion binding"/>
    <property type="evidence" value="ECO:0007669"/>
    <property type="project" value="InterPro"/>
</dbReference>
<dbReference type="GO" id="GO:0004497">
    <property type="term" value="F:monooxygenase activity"/>
    <property type="evidence" value="ECO:0007669"/>
    <property type="project" value="UniProtKB-KW"/>
</dbReference>
<evidence type="ECO:0000313" key="16">
    <source>
        <dbReference type="EMBL" id="QBC73104.1"/>
    </source>
</evidence>
<dbReference type="CDD" id="cd11056">
    <property type="entry name" value="CYP6-like"/>
    <property type="match status" value="1"/>
</dbReference>
<dbReference type="SUPFAM" id="SSF48264">
    <property type="entry name" value="Cytochrome P450"/>
    <property type="match status" value="1"/>
</dbReference>
<keyword evidence="12 15" id="KW-0472">Membrane</keyword>
<evidence type="ECO:0000256" key="4">
    <source>
        <dbReference type="ARBA" id="ARBA00010617"/>
    </source>
</evidence>
<dbReference type="InterPro" id="IPR001128">
    <property type="entry name" value="Cyt_P450"/>
</dbReference>
<gene>
    <name evidence="16" type="primary">CYP9P24</name>
</gene>
<keyword evidence="6 13" id="KW-0479">Metal-binding</keyword>
<dbReference type="PANTHER" id="PTHR24292">
    <property type="entry name" value="CYTOCHROME P450"/>
    <property type="match status" value="1"/>
</dbReference>
<dbReference type="InterPro" id="IPR036396">
    <property type="entry name" value="Cyt_P450_sf"/>
</dbReference>
<dbReference type="PRINTS" id="PR00463">
    <property type="entry name" value="EP450I"/>
</dbReference>
<evidence type="ECO:0000256" key="11">
    <source>
        <dbReference type="ARBA" id="ARBA00023033"/>
    </source>
</evidence>
<evidence type="ECO:0000256" key="9">
    <source>
        <dbReference type="ARBA" id="ARBA00023002"/>
    </source>
</evidence>
<dbReference type="AlphaFoldDB" id="A0A411K6Z7"/>
<comment type="subcellular location">
    <subcellularLocation>
        <location evidence="3">Endoplasmic reticulum membrane</location>
        <topology evidence="3">Peripheral membrane protein</topology>
    </subcellularLocation>
    <subcellularLocation>
        <location evidence="2">Microsome membrane</location>
        <topology evidence="2">Peripheral membrane protein</topology>
    </subcellularLocation>
</comment>
<evidence type="ECO:0000256" key="3">
    <source>
        <dbReference type="ARBA" id="ARBA00004406"/>
    </source>
</evidence>
<evidence type="ECO:0000256" key="10">
    <source>
        <dbReference type="ARBA" id="ARBA00023004"/>
    </source>
</evidence>
<dbReference type="PANTHER" id="PTHR24292:SF54">
    <property type="entry name" value="CYP9F3-RELATED"/>
    <property type="match status" value="1"/>
</dbReference>
<dbReference type="Pfam" id="PF00067">
    <property type="entry name" value="p450"/>
    <property type="match status" value="1"/>
</dbReference>
<dbReference type="InterPro" id="IPR017972">
    <property type="entry name" value="Cyt_P450_CS"/>
</dbReference>
<dbReference type="GO" id="GO:0016705">
    <property type="term" value="F:oxidoreductase activity, acting on paired donors, with incorporation or reduction of molecular oxygen"/>
    <property type="evidence" value="ECO:0007669"/>
    <property type="project" value="InterPro"/>
</dbReference>
<keyword evidence="11 14" id="KW-0503">Monooxygenase</keyword>
<dbReference type="InterPro" id="IPR050476">
    <property type="entry name" value="Insect_CytP450_Detox"/>
</dbReference>
<evidence type="ECO:0000256" key="12">
    <source>
        <dbReference type="ARBA" id="ARBA00023136"/>
    </source>
</evidence>
<keyword evidence="5 13" id="KW-0349">Heme</keyword>
<comment type="cofactor">
    <cofactor evidence="1 13">
        <name>heme</name>
        <dbReference type="ChEBI" id="CHEBI:30413"/>
    </cofactor>
</comment>
<accession>A0A411K6Z7</accession>
<dbReference type="Gene3D" id="1.10.630.10">
    <property type="entry name" value="Cytochrome P450"/>
    <property type="match status" value="1"/>
</dbReference>
<evidence type="ECO:0000256" key="14">
    <source>
        <dbReference type="RuleBase" id="RU000461"/>
    </source>
</evidence>
<dbReference type="EMBL" id="MH500629">
    <property type="protein sequence ID" value="QBC73104.1"/>
    <property type="molecule type" value="mRNA"/>
</dbReference>
<feature type="binding site" description="axial binding residue" evidence="13">
    <location>
        <position position="454"/>
    </location>
    <ligand>
        <name>heme</name>
        <dbReference type="ChEBI" id="CHEBI:30413"/>
    </ligand>
    <ligandPart>
        <name>Fe</name>
        <dbReference type="ChEBI" id="CHEBI:18248"/>
    </ligandPart>
</feature>
<dbReference type="FunFam" id="1.10.630.10:FF:000042">
    <property type="entry name" value="Cytochrome P450"/>
    <property type="match status" value="1"/>
</dbReference>
<dbReference type="PROSITE" id="PS00086">
    <property type="entry name" value="CYTOCHROME_P450"/>
    <property type="match status" value="1"/>
</dbReference>
<name>A0A411K6Z7_OSMRU</name>
<dbReference type="InterPro" id="IPR002401">
    <property type="entry name" value="Cyt_P450_E_grp-I"/>
</dbReference>